<keyword evidence="2" id="KW-1185">Reference proteome</keyword>
<gene>
    <name evidence="1" type="ORF">NPIL_498631</name>
</gene>
<organism evidence="1 2">
    <name type="scientific">Nephila pilipes</name>
    <name type="common">Giant wood spider</name>
    <name type="synonym">Nephila maculata</name>
    <dbReference type="NCBI Taxonomy" id="299642"/>
    <lineage>
        <taxon>Eukaryota</taxon>
        <taxon>Metazoa</taxon>
        <taxon>Ecdysozoa</taxon>
        <taxon>Arthropoda</taxon>
        <taxon>Chelicerata</taxon>
        <taxon>Arachnida</taxon>
        <taxon>Araneae</taxon>
        <taxon>Araneomorphae</taxon>
        <taxon>Entelegynae</taxon>
        <taxon>Araneoidea</taxon>
        <taxon>Nephilidae</taxon>
        <taxon>Nephila</taxon>
    </lineage>
</organism>
<evidence type="ECO:0000313" key="1">
    <source>
        <dbReference type="EMBL" id="GFS72235.1"/>
    </source>
</evidence>
<accession>A0A8X6MQF5</accession>
<comment type="caution">
    <text evidence="1">The sequence shown here is derived from an EMBL/GenBank/DDBJ whole genome shotgun (WGS) entry which is preliminary data.</text>
</comment>
<protein>
    <submittedName>
        <fullName evidence="1">Uncharacterized protein</fullName>
    </submittedName>
</protein>
<reference evidence="1" key="1">
    <citation type="submission" date="2020-08" db="EMBL/GenBank/DDBJ databases">
        <title>Multicomponent nature underlies the extraordinary mechanical properties of spider dragline silk.</title>
        <authorList>
            <person name="Kono N."/>
            <person name="Nakamura H."/>
            <person name="Mori M."/>
            <person name="Yoshida Y."/>
            <person name="Ohtoshi R."/>
            <person name="Malay A.D."/>
            <person name="Moran D.A.P."/>
            <person name="Tomita M."/>
            <person name="Numata K."/>
            <person name="Arakawa K."/>
        </authorList>
    </citation>
    <scope>NUCLEOTIDE SEQUENCE</scope>
</reference>
<name>A0A8X6MQF5_NEPPI</name>
<dbReference type="AlphaFoldDB" id="A0A8X6MQF5"/>
<dbReference type="EMBL" id="BMAW01095844">
    <property type="protein sequence ID" value="GFS72235.1"/>
    <property type="molecule type" value="Genomic_DNA"/>
</dbReference>
<evidence type="ECO:0000313" key="2">
    <source>
        <dbReference type="Proteomes" id="UP000887013"/>
    </source>
</evidence>
<sequence length="60" mass="6492">KRLYRDDMETESHCGMLVPKVQCLGNLSIRIGGSPNVKAGRLGVVGKACTDAWQPAFQTS</sequence>
<proteinExistence type="predicted"/>
<dbReference type="Proteomes" id="UP000887013">
    <property type="component" value="Unassembled WGS sequence"/>
</dbReference>
<feature type="non-terminal residue" evidence="1">
    <location>
        <position position="1"/>
    </location>
</feature>